<proteinExistence type="predicted"/>
<feature type="compositionally biased region" description="Low complexity" evidence="1">
    <location>
        <begin position="126"/>
        <end position="137"/>
    </location>
</feature>
<keyword evidence="4" id="KW-1185">Reference proteome</keyword>
<dbReference type="Proteomes" id="UP001551482">
    <property type="component" value="Unassembled WGS sequence"/>
</dbReference>
<organism evidence="3 4">
    <name type="scientific">Streptodolium elevatio</name>
    <dbReference type="NCBI Taxonomy" id="3157996"/>
    <lineage>
        <taxon>Bacteria</taxon>
        <taxon>Bacillati</taxon>
        <taxon>Actinomycetota</taxon>
        <taxon>Actinomycetes</taxon>
        <taxon>Kitasatosporales</taxon>
        <taxon>Streptomycetaceae</taxon>
        <taxon>Streptodolium</taxon>
    </lineage>
</organism>
<keyword evidence="2" id="KW-0812">Transmembrane</keyword>
<keyword evidence="2" id="KW-0472">Membrane</keyword>
<gene>
    <name evidence="3" type="ORF">AB0C36_33695</name>
</gene>
<sequence>MSGTAHERDGDEPDSDEPSLRTAVFGTPAPDAFALRTHASEPPASGTRAPEPPRDPEADPEPNRDRQPGSPTTRPRLRRTLTGAVVVSVAAASLGFAAVVRPAAGPARALVDSAAAQHDAGRPQGSDPAVAPSPSSPQRVPELTRAEIADVVARQTEALRRKDQAMFLEPYAADRTALVAERTRLFGNLLKIPFARAEYRLQAVAPRAEDPAGTRRTSSVTVVFSHQIAGVDVAPIAETYRWTVTREAPGAPLRVTEVDGGADAGRGGSTYPAPWDSAELVVVDKPHVLLLAARQHQAKAATWASRAETAATRNITAWKGAEKTPGRFLVFLTPDRASFEKVRGGDSVTTNAIGVCLSLPADPTVKSPQTPDFAGSRIYVDSTSQDITDGAAEDAIAIFRHEMGHAMMATFQQRSAGTPPLWVAEGFAGYLEWSDRSLDRWYVPPARELVRSGKFGGKLPTDTEIYSADPKTSASGYHFAMLSIRYIADKYGAAKAYEFVIAVYRDPRPASVDAALKTATGLDRTAFEAKWAQYVKSKAG</sequence>
<dbReference type="RefSeq" id="WP_358361809.1">
    <property type="nucleotide sequence ID" value="NZ_JBEZFP010000123.1"/>
</dbReference>
<evidence type="ECO:0000256" key="1">
    <source>
        <dbReference type="SAM" id="MobiDB-lite"/>
    </source>
</evidence>
<accession>A0ABV3DU93</accession>
<evidence type="ECO:0000313" key="4">
    <source>
        <dbReference type="Proteomes" id="UP001551482"/>
    </source>
</evidence>
<dbReference type="EMBL" id="JBEZFP010000123">
    <property type="protein sequence ID" value="MEU8138439.1"/>
    <property type="molecule type" value="Genomic_DNA"/>
</dbReference>
<feature type="transmembrane region" description="Helical" evidence="2">
    <location>
        <begin position="81"/>
        <end position="100"/>
    </location>
</feature>
<evidence type="ECO:0000313" key="3">
    <source>
        <dbReference type="EMBL" id="MEU8138439.1"/>
    </source>
</evidence>
<feature type="region of interest" description="Disordered" evidence="1">
    <location>
        <begin position="111"/>
        <end position="143"/>
    </location>
</feature>
<evidence type="ECO:0000256" key="2">
    <source>
        <dbReference type="SAM" id="Phobius"/>
    </source>
</evidence>
<keyword evidence="2" id="KW-1133">Transmembrane helix</keyword>
<feature type="compositionally biased region" description="Basic and acidic residues" evidence="1">
    <location>
        <begin position="51"/>
        <end position="67"/>
    </location>
</feature>
<comment type="caution">
    <text evidence="3">The sequence shown here is derived from an EMBL/GenBank/DDBJ whole genome shotgun (WGS) entry which is preliminary data.</text>
</comment>
<reference evidence="3 4" key="1">
    <citation type="submission" date="2024-06" db="EMBL/GenBank/DDBJ databases">
        <title>The Natural Products Discovery Center: Release of the First 8490 Sequenced Strains for Exploring Actinobacteria Biosynthetic Diversity.</title>
        <authorList>
            <person name="Kalkreuter E."/>
            <person name="Kautsar S.A."/>
            <person name="Yang D."/>
            <person name="Bader C.D."/>
            <person name="Teijaro C.N."/>
            <person name="Fluegel L."/>
            <person name="Davis C.M."/>
            <person name="Simpson J.R."/>
            <person name="Lauterbach L."/>
            <person name="Steele A.D."/>
            <person name="Gui C."/>
            <person name="Meng S."/>
            <person name="Li G."/>
            <person name="Viehrig K."/>
            <person name="Ye F."/>
            <person name="Su P."/>
            <person name="Kiefer A.F."/>
            <person name="Nichols A."/>
            <person name="Cepeda A.J."/>
            <person name="Yan W."/>
            <person name="Fan B."/>
            <person name="Jiang Y."/>
            <person name="Adhikari A."/>
            <person name="Zheng C.-J."/>
            <person name="Schuster L."/>
            <person name="Cowan T.M."/>
            <person name="Smanski M.J."/>
            <person name="Chevrette M.G."/>
            <person name="De Carvalho L.P.S."/>
            <person name="Shen B."/>
        </authorList>
    </citation>
    <scope>NUCLEOTIDE SEQUENCE [LARGE SCALE GENOMIC DNA]</scope>
    <source>
        <strain evidence="3 4">NPDC048946</strain>
    </source>
</reference>
<protein>
    <submittedName>
        <fullName evidence="3">Uncharacterized protein</fullName>
    </submittedName>
</protein>
<feature type="region of interest" description="Disordered" evidence="1">
    <location>
        <begin position="1"/>
        <end position="79"/>
    </location>
</feature>
<name>A0ABV3DU93_9ACTN</name>